<evidence type="ECO:0000313" key="7">
    <source>
        <dbReference type="EMBL" id="CAF0852238.1"/>
    </source>
</evidence>
<name>A0A813WJS2_9BILA</name>
<keyword evidence="3" id="KW-0963">Cytoplasm</keyword>
<sequence length="121" mass="14413">MVHTPSEIKNDKKEYGLLKNEPCLKAKNRRSSIQADLQKSSKQLLDLLKEIRDEEQQRQEQEEIKKIREQMEFKANPIRHYRQLTIHPSNIPPTIPQSPQLHTEQRIRARSLHHSFKLCNQ</sequence>
<evidence type="ECO:0000256" key="4">
    <source>
        <dbReference type="ARBA" id="ARBA00023212"/>
    </source>
</evidence>
<dbReference type="AlphaFoldDB" id="A0A813WJS2"/>
<evidence type="ECO:0000256" key="2">
    <source>
        <dbReference type="ARBA" id="ARBA00005885"/>
    </source>
</evidence>
<accession>A0A813WJS2</accession>
<comment type="similarity">
    <text evidence="2">Belongs to the TPX2 family.</text>
</comment>
<evidence type="ECO:0000259" key="6">
    <source>
        <dbReference type="Pfam" id="PF06886"/>
    </source>
</evidence>
<keyword evidence="5" id="KW-0175">Coiled coil</keyword>
<protein>
    <recommendedName>
        <fullName evidence="6">TPX2 C-terminal domain-containing protein</fullName>
    </recommendedName>
</protein>
<comment type="caution">
    <text evidence="7">The sequence shown here is derived from an EMBL/GenBank/DDBJ whole genome shotgun (WGS) entry which is preliminary data.</text>
</comment>
<organism evidence="7 8">
    <name type="scientific">Brachionus calyciflorus</name>
    <dbReference type="NCBI Taxonomy" id="104777"/>
    <lineage>
        <taxon>Eukaryota</taxon>
        <taxon>Metazoa</taxon>
        <taxon>Spiralia</taxon>
        <taxon>Gnathifera</taxon>
        <taxon>Rotifera</taxon>
        <taxon>Eurotatoria</taxon>
        <taxon>Monogononta</taxon>
        <taxon>Pseudotrocha</taxon>
        <taxon>Ploima</taxon>
        <taxon>Brachionidae</taxon>
        <taxon>Brachionus</taxon>
    </lineage>
</organism>
<keyword evidence="4" id="KW-0206">Cytoskeleton</keyword>
<dbReference type="InterPro" id="IPR027329">
    <property type="entry name" value="TPX2_C"/>
</dbReference>
<evidence type="ECO:0000256" key="1">
    <source>
        <dbReference type="ARBA" id="ARBA00004245"/>
    </source>
</evidence>
<reference evidence="7" key="1">
    <citation type="submission" date="2021-02" db="EMBL/GenBank/DDBJ databases">
        <authorList>
            <person name="Nowell W R."/>
        </authorList>
    </citation>
    <scope>NUCLEOTIDE SEQUENCE</scope>
    <source>
        <strain evidence="7">Ploen Becks lab</strain>
    </source>
</reference>
<evidence type="ECO:0000313" key="8">
    <source>
        <dbReference type="Proteomes" id="UP000663879"/>
    </source>
</evidence>
<dbReference type="EMBL" id="CAJNOC010001294">
    <property type="protein sequence ID" value="CAF0852238.1"/>
    <property type="molecule type" value="Genomic_DNA"/>
</dbReference>
<dbReference type="OrthoDB" id="1684416at2759"/>
<keyword evidence="8" id="KW-1185">Reference proteome</keyword>
<dbReference type="Pfam" id="PF06886">
    <property type="entry name" value="TPX2"/>
    <property type="match status" value="1"/>
</dbReference>
<feature type="coiled-coil region" evidence="5">
    <location>
        <begin position="34"/>
        <end position="65"/>
    </location>
</feature>
<comment type="subcellular location">
    <subcellularLocation>
        <location evidence="1">Cytoplasm</location>
        <location evidence="1">Cytoskeleton</location>
    </subcellularLocation>
</comment>
<proteinExistence type="inferred from homology"/>
<evidence type="ECO:0000256" key="3">
    <source>
        <dbReference type="ARBA" id="ARBA00022490"/>
    </source>
</evidence>
<dbReference type="GO" id="GO:0005856">
    <property type="term" value="C:cytoskeleton"/>
    <property type="evidence" value="ECO:0007669"/>
    <property type="project" value="UniProtKB-SubCell"/>
</dbReference>
<gene>
    <name evidence="7" type="ORF">OXX778_LOCUS9010</name>
</gene>
<feature type="domain" description="TPX2 C-terminal" evidence="6">
    <location>
        <begin position="47"/>
        <end position="93"/>
    </location>
</feature>
<evidence type="ECO:0000256" key="5">
    <source>
        <dbReference type="SAM" id="Coils"/>
    </source>
</evidence>
<dbReference type="Proteomes" id="UP000663879">
    <property type="component" value="Unassembled WGS sequence"/>
</dbReference>